<feature type="transmembrane region" description="Helical" evidence="2">
    <location>
        <begin position="336"/>
        <end position="363"/>
    </location>
</feature>
<feature type="transmembrane region" description="Helical" evidence="2">
    <location>
        <begin position="456"/>
        <end position="479"/>
    </location>
</feature>
<dbReference type="GO" id="GO:0042910">
    <property type="term" value="F:xenobiotic transmembrane transporter activity"/>
    <property type="evidence" value="ECO:0007669"/>
    <property type="project" value="TreeGrafter"/>
</dbReference>
<dbReference type="SUPFAM" id="SSF82866">
    <property type="entry name" value="Multidrug efflux transporter AcrB transmembrane domain"/>
    <property type="match status" value="2"/>
</dbReference>
<feature type="transmembrane region" description="Helical" evidence="2">
    <location>
        <begin position="992"/>
        <end position="1015"/>
    </location>
</feature>
<evidence type="ECO:0000313" key="3">
    <source>
        <dbReference type="EMBL" id="QKE28574.1"/>
    </source>
</evidence>
<dbReference type="InterPro" id="IPR027463">
    <property type="entry name" value="AcrB_DN_DC_subdom"/>
</dbReference>
<dbReference type="RefSeq" id="WP_172126147.1">
    <property type="nucleotide sequence ID" value="NZ_CP042652.1"/>
</dbReference>
<dbReference type="Gene3D" id="1.20.1640.10">
    <property type="entry name" value="Multidrug efflux transporter AcrB transmembrane domain"/>
    <property type="match status" value="2"/>
</dbReference>
<dbReference type="PANTHER" id="PTHR32063:SF33">
    <property type="entry name" value="RND SUPERFAMILY EFFLUX PUMP PERMEASE COMPONENT"/>
    <property type="match status" value="1"/>
</dbReference>
<gene>
    <name evidence="3" type="ORF">AACT_1408</name>
</gene>
<dbReference type="EMBL" id="CP042652">
    <property type="protein sequence ID" value="QKE28574.1"/>
    <property type="molecule type" value="Genomic_DNA"/>
</dbReference>
<keyword evidence="2" id="KW-0812">Transmembrane</keyword>
<dbReference type="SUPFAM" id="SSF82714">
    <property type="entry name" value="Multidrug efflux transporter AcrB TolC docking domain, DN and DC subdomains"/>
    <property type="match status" value="1"/>
</dbReference>
<sequence>MIKSLIEFSLRKPLLNHFILLFVFLLATFSYFKIPKEIFPPSAMDAITISGFYTGASSELLDKIAVSELEDELLGLSSADTISSTIKNGSFSIKIDLKDGYKAKEELDDVKDIVTKIKTNLPSDMDEPIVKAVEFSFPLITVAVYTKNKDSKEYLIEVAKDVKSRVMQLKDLSQVTVLGESDKELLMTLNNEKINAYGLEKTAVINALSSLSSIFPIGMIKDVSTHYYLSTFNGEKDIEKLKNTLIKINGKSIYLKDVADIKFTLGDIADISHFNGNTNIAVGINKGTQGDAIELVKQIKQITKEFESKYENLEFDTYIDTSIWIKNRLNTVVSNIVFGLVLLFIALFIFINLRIAIVIAIGIPTSFMIGLISAEYLGYSLNMLSLLGALIALGMLVDEAIVVGENIYRHMEMGKDKFTAARDGALEMYPAVLTATATTIFAFLPILLMTGEVGKFMQILPIMISILLLSSLLEAFFFLPLHAKDILKVTPSEKKSHKIWEFNYKLYGNILGFLLRGKYIAILVMVSLIFVGSYLIFKTQKFRFMPSFDSTQVYITGSVGVGKKIEQTEELVFELEKKMLNSLDFKNSINSISSVIGMKLDGKNMPHYEEFYFHVFVNLHERAAENFFEKYINPYLSPKYDDSNMIREVSAQDVEEQLKQILALDIKSNKFDELKVFVPQTGIVKNDVEIAISGKKENTAIAVKKLKESLAKVEGVSNIADDLIVGNYELKFKVNSYGYDLGITEETILNQLRPFYFKGTYSKMFDNKGIIDIVFESKHKDILESLNTFTINTNTNQKVLLKDVVDFIRVPSYSQIFKENSEQIISITASLSKITSTELFEKIDNDIQELRRDVKLVIKGEQEENEKVQREMSQAALIAIILIFMALIWMFDSIVKPLIILSTIPLSILGVLIGHVVMDINISMPSLIGMVGLSGVIVNDGIIMMDFIKKAKSLGELVHYSKMRLRPILLTSITTVLGLGTLIFFSSGQALILQPMAVSLGFGIIWATVLNLYYVPMLYRIIYLRKSVD</sequence>
<dbReference type="Proteomes" id="UP000503483">
    <property type="component" value="Chromosome"/>
</dbReference>
<organism evidence="3 4">
    <name type="scientific">Arcobacter acticola</name>
    <dbReference type="NCBI Taxonomy" id="1849015"/>
    <lineage>
        <taxon>Bacteria</taxon>
        <taxon>Pseudomonadati</taxon>
        <taxon>Campylobacterota</taxon>
        <taxon>Epsilonproteobacteria</taxon>
        <taxon>Campylobacterales</taxon>
        <taxon>Arcobacteraceae</taxon>
        <taxon>Arcobacter</taxon>
    </lineage>
</organism>
<dbReference type="Gene3D" id="3.30.70.1430">
    <property type="entry name" value="Multidrug efflux transporter AcrB pore domain"/>
    <property type="match status" value="2"/>
</dbReference>
<dbReference type="PRINTS" id="PR00702">
    <property type="entry name" value="ACRIFLAVINRP"/>
</dbReference>
<proteinExistence type="predicted"/>
<keyword evidence="1" id="KW-0175">Coiled coil</keyword>
<dbReference type="SUPFAM" id="SSF82693">
    <property type="entry name" value="Multidrug efflux transporter AcrB pore domain, PN1, PN2, PC1 and PC2 subdomains"/>
    <property type="match status" value="2"/>
</dbReference>
<accession>A0A6M8EZN3</accession>
<keyword evidence="2" id="KW-1133">Transmembrane helix</keyword>
<feature type="transmembrane region" description="Helical" evidence="2">
    <location>
        <begin position="924"/>
        <end position="948"/>
    </location>
</feature>
<feature type="transmembrane region" description="Helical" evidence="2">
    <location>
        <begin position="519"/>
        <end position="537"/>
    </location>
</feature>
<reference evidence="3 4" key="1">
    <citation type="submission" date="2019-08" db="EMBL/GenBank/DDBJ databases">
        <title>Complete genome sequence of Arcobacter acticola.</title>
        <authorList>
            <person name="Miller W."/>
        </authorList>
    </citation>
    <scope>NUCLEOTIDE SEQUENCE [LARGE SCALE GENOMIC DNA]</scope>
    <source>
        <strain evidence="3 4">KCTC 52212</strain>
    </source>
</reference>
<evidence type="ECO:0000256" key="2">
    <source>
        <dbReference type="SAM" id="Phobius"/>
    </source>
</evidence>
<dbReference type="AlphaFoldDB" id="A0A6M8EZN3"/>
<name>A0A6M8EZN3_9BACT</name>
<feature type="coiled-coil region" evidence="1">
    <location>
        <begin position="851"/>
        <end position="878"/>
    </location>
</feature>
<protein>
    <submittedName>
        <fullName evidence="3">RND family efflux system, inner membrane transporter, AcrB family</fullName>
    </submittedName>
</protein>
<dbReference type="Gene3D" id="3.30.70.1440">
    <property type="entry name" value="Multidrug efflux transporter AcrB pore domain"/>
    <property type="match status" value="1"/>
</dbReference>
<dbReference type="GO" id="GO:0005886">
    <property type="term" value="C:plasma membrane"/>
    <property type="evidence" value="ECO:0007669"/>
    <property type="project" value="TreeGrafter"/>
</dbReference>
<dbReference type="KEGG" id="paco:AACT_1408"/>
<evidence type="ECO:0000313" key="4">
    <source>
        <dbReference type="Proteomes" id="UP000503483"/>
    </source>
</evidence>
<dbReference type="InterPro" id="IPR001036">
    <property type="entry name" value="Acrflvin-R"/>
</dbReference>
<dbReference type="Gene3D" id="3.30.70.1320">
    <property type="entry name" value="Multidrug efflux transporter AcrB pore domain like"/>
    <property type="match status" value="1"/>
</dbReference>
<feature type="transmembrane region" description="Helical" evidence="2">
    <location>
        <begin position="898"/>
        <end position="918"/>
    </location>
</feature>
<evidence type="ECO:0000256" key="1">
    <source>
        <dbReference type="SAM" id="Coils"/>
    </source>
</evidence>
<dbReference type="Pfam" id="PF00873">
    <property type="entry name" value="ACR_tran"/>
    <property type="match status" value="1"/>
</dbReference>
<dbReference type="PANTHER" id="PTHR32063">
    <property type="match status" value="1"/>
</dbReference>
<keyword evidence="2" id="KW-0472">Membrane</keyword>
<feature type="transmembrane region" description="Helical" evidence="2">
    <location>
        <begin position="968"/>
        <end position="986"/>
    </location>
</feature>
<dbReference type="Gene3D" id="3.30.2090.10">
    <property type="entry name" value="Multidrug efflux transporter AcrB TolC docking domain, DN and DC subdomains"/>
    <property type="match status" value="2"/>
</dbReference>
<keyword evidence="4" id="KW-1185">Reference proteome</keyword>
<feature type="transmembrane region" description="Helical" evidence="2">
    <location>
        <begin position="429"/>
        <end position="450"/>
    </location>
</feature>
<feature type="transmembrane region" description="Helical" evidence="2">
    <location>
        <begin position="383"/>
        <end position="408"/>
    </location>
</feature>
<feature type="transmembrane region" description="Helical" evidence="2">
    <location>
        <begin position="14"/>
        <end position="32"/>
    </location>
</feature>
<feature type="transmembrane region" description="Helical" evidence="2">
    <location>
        <begin position="872"/>
        <end position="891"/>
    </location>
</feature>